<evidence type="ECO:0000256" key="3">
    <source>
        <dbReference type="ARBA" id="ARBA00023125"/>
    </source>
</evidence>
<keyword evidence="4" id="KW-0804">Transcription</keyword>
<dbReference type="SUPFAM" id="SSF46785">
    <property type="entry name" value="Winged helix' DNA-binding domain"/>
    <property type="match status" value="1"/>
</dbReference>
<name>A0A062UAX8_9PROT</name>
<dbReference type="Proteomes" id="UP000027037">
    <property type="component" value="Unassembled WGS sequence"/>
</dbReference>
<dbReference type="PATRIC" id="fig|1280946.3.peg.2603"/>
<evidence type="ECO:0000256" key="2">
    <source>
        <dbReference type="ARBA" id="ARBA00023015"/>
    </source>
</evidence>
<dbReference type="InterPro" id="IPR000847">
    <property type="entry name" value="LysR_HTH_N"/>
</dbReference>
<protein>
    <recommendedName>
        <fullName evidence="5">HTH lysR-type domain-containing protein</fullName>
    </recommendedName>
</protein>
<keyword evidence="2" id="KW-0805">Transcription regulation</keyword>
<dbReference type="GO" id="GO:0006351">
    <property type="term" value="P:DNA-templated transcription"/>
    <property type="evidence" value="ECO:0007669"/>
    <property type="project" value="TreeGrafter"/>
</dbReference>
<dbReference type="EMBL" id="AWFF01000054">
    <property type="protein sequence ID" value="KCZ53285.1"/>
    <property type="molecule type" value="Genomic_DNA"/>
</dbReference>
<keyword evidence="3" id="KW-0238">DNA-binding</keyword>
<reference evidence="6 7" key="1">
    <citation type="journal article" date="2014" name="Antonie Van Leeuwenhoek">
        <title>Hyphomonas beringensis sp. nov. and Hyphomonas chukchiensis sp. nov., isolated from surface seawater of the Bering Sea and Chukchi Sea.</title>
        <authorList>
            <person name="Li C."/>
            <person name="Lai Q."/>
            <person name="Li G."/>
            <person name="Dong C."/>
            <person name="Wang J."/>
            <person name="Liao Y."/>
            <person name="Shao Z."/>
        </authorList>
    </citation>
    <scope>NUCLEOTIDE SEQUENCE [LARGE SCALE GENOMIC DNA]</scope>
    <source>
        <strain evidence="6 7">25B14_1</strain>
    </source>
</reference>
<dbReference type="STRING" id="1280946.HY29_03450"/>
<dbReference type="SUPFAM" id="SSF53850">
    <property type="entry name" value="Periplasmic binding protein-like II"/>
    <property type="match status" value="1"/>
</dbReference>
<evidence type="ECO:0000313" key="6">
    <source>
        <dbReference type="EMBL" id="KCZ53285.1"/>
    </source>
</evidence>
<dbReference type="Gene3D" id="3.40.190.10">
    <property type="entry name" value="Periplasmic binding protein-like II"/>
    <property type="match status" value="2"/>
</dbReference>
<organism evidence="6 7">
    <name type="scientific">Hyphomonas beringensis</name>
    <dbReference type="NCBI Taxonomy" id="1280946"/>
    <lineage>
        <taxon>Bacteria</taxon>
        <taxon>Pseudomonadati</taxon>
        <taxon>Pseudomonadota</taxon>
        <taxon>Alphaproteobacteria</taxon>
        <taxon>Hyphomonadales</taxon>
        <taxon>Hyphomonadaceae</taxon>
        <taxon>Hyphomonas</taxon>
    </lineage>
</organism>
<dbReference type="PANTHER" id="PTHR30537:SF74">
    <property type="entry name" value="HTH-TYPE TRANSCRIPTIONAL REGULATOR TRPI"/>
    <property type="match status" value="1"/>
</dbReference>
<dbReference type="OrthoDB" id="5526340at2"/>
<evidence type="ECO:0000259" key="5">
    <source>
        <dbReference type="PROSITE" id="PS50931"/>
    </source>
</evidence>
<comment type="similarity">
    <text evidence="1">Belongs to the LysR transcriptional regulatory family.</text>
</comment>
<dbReference type="Pfam" id="PF03466">
    <property type="entry name" value="LysR_substrate"/>
    <property type="match status" value="1"/>
</dbReference>
<dbReference type="InterPro" id="IPR036388">
    <property type="entry name" value="WH-like_DNA-bd_sf"/>
</dbReference>
<dbReference type="eggNOG" id="COG0583">
    <property type="taxonomic scope" value="Bacteria"/>
</dbReference>
<dbReference type="InterPro" id="IPR036390">
    <property type="entry name" value="WH_DNA-bd_sf"/>
</dbReference>
<evidence type="ECO:0000256" key="1">
    <source>
        <dbReference type="ARBA" id="ARBA00009437"/>
    </source>
</evidence>
<gene>
    <name evidence="6" type="ORF">HY29_03450</name>
</gene>
<keyword evidence="7" id="KW-1185">Reference proteome</keyword>
<dbReference type="Gene3D" id="1.10.10.10">
    <property type="entry name" value="Winged helix-like DNA-binding domain superfamily/Winged helix DNA-binding domain"/>
    <property type="match status" value="1"/>
</dbReference>
<feature type="domain" description="HTH lysR-type" evidence="5">
    <location>
        <begin position="6"/>
        <end position="63"/>
    </location>
</feature>
<dbReference type="InterPro" id="IPR058163">
    <property type="entry name" value="LysR-type_TF_proteobact-type"/>
</dbReference>
<dbReference type="RefSeq" id="WP_034797653.1">
    <property type="nucleotide sequence ID" value="NZ_AWFF01000054.1"/>
</dbReference>
<dbReference type="PANTHER" id="PTHR30537">
    <property type="entry name" value="HTH-TYPE TRANSCRIPTIONAL REGULATOR"/>
    <property type="match status" value="1"/>
</dbReference>
<dbReference type="Pfam" id="PF00126">
    <property type="entry name" value="HTH_1"/>
    <property type="match status" value="1"/>
</dbReference>
<evidence type="ECO:0000256" key="4">
    <source>
        <dbReference type="ARBA" id="ARBA00023163"/>
    </source>
</evidence>
<accession>A0A062UAX8</accession>
<dbReference type="PROSITE" id="PS50931">
    <property type="entry name" value="HTH_LYSR"/>
    <property type="match status" value="1"/>
</dbReference>
<dbReference type="GO" id="GO:0003700">
    <property type="term" value="F:DNA-binding transcription factor activity"/>
    <property type="evidence" value="ECO:0007669"/>
    <property type="project" value="InterPro"/>
</dbReference>
<dbReference type="AlphaFoldDB" id="A0A062UAX8"/>
<proteinExistence type="inferred from homology"/>
<comment type="caution">
    <text evidence="6">The sequence shown here is derived from an EMBL/GenBank/DDBJ whole genome shotgun (WGS) entry which is preliminary data.</text>
</comment>
<dbReference type="GO" id="GO:0043565">
    <property type="term" value="F:sequence-specific DNA binding"/>
    <property type="evidence" value="ECO:0007669"/>
    <property type="project" value="TreeGrafter"/>
</dbReference>
<sequence length="316" mass="34602">MRYKLPPLNALKAFEATGRTGSLSAAARELRVSVGAVSRHVSILEAYFGCELFDRRYDGVDLTQWAKPLHAAIATAFGSIDAACRDVDSGHSRPIRLRTFTSMATDWLTPRLGGFRRSQPNIPIQLKQAFSDISFAADPLDAAVTAQNIVESGIQQFELFPTVFTPVVAASNKAPPSLDLLSGPNALPLLYTRREIPFWEATFEKIGLPPPIFDRGLEFDSLSLTYQAARRGAGIALGLLFFVADDLVAGTLIPATRICVDMELTQYLYVRTGRNTNPGTEFFVEWIQSEAKKTNLELNALFDTILSSPVTAVQSA</sequence>
<evidence type="ECO:0000313" key="7">
    <source>
        <dbReference type="Proteomes" id="UP000027037"/>
    </source>
</evidence>
<dbReference type="InterPro" id="IPR005119">
    <property type="entry name" value="LysR_subst-bd"/>
</dbReference>